<proteinExistence type="predicted"/>
<accession>A0A8J6BPH3</accession>
<feature type="compositionally biased region" description="Gly residues" evidence="1">
    <location>
        <begin position="142"/>
        <end position="178"/>
    </location>
</feature>
<gene>
    <name evidence="2" type="ORF">GUJ93_ZPchr0012g21181</name>
</gene>
<feature type="compositionally biased region" description="Gly residues" evidence="1">
    <location>
        <begin position="111"/>
        <end position="126"/>
    </location>
</feature>
<evidence type="ECO:0000313" key="2">
    <source>
        <dbReference type="EMBL" id="KAG8091424.1"/>
    </source>
</evidence>
<organism evidence="2 3">
    <name type="scientific">Zizania palustris</name>
    <name type="common">Northern wild rice</name>
    <dbReference type="NCBI Taxonomy" id="103762"/>
    <lineage>
        <taxon>Eukaryota</taxon>
        <taxon>Viridiplantae</taxon>
        <taxon>Streptophyta</taxon>
        <taxon>Embryophyta</taxon>
        <taxon>Tracheophyta</taxon>
        <taxon>Spermatophyta</taxon>
        <taxon>Magnoliopsida</taxon>
        <taxon>Liliopsida</taxon>
        <taxon>Poales</taxon>
        <taxon>Poaceae</taxon>
        <taxon>BOP clade</taxon>
        <taxon>Oryzoideae</taxon>
        <taxon>Oryzeae</taxon>
        <taxon>Zizaniinae</taxon>
        <taxon>Zizania</taxon>
    </lineage>
</organism>
<evidence type="ECO:0000313" key="3">
    <source>
        <dbReference type="Proteomes" id="UP000729402"/>
    </source>
</evidence>
<evidence type="ECO:0000256" key="1">
    <source>
        <dbReference type="SAM" id="MobiDB-lite"/>
    </source>
</evidence>
<dbReference type="AlphaFoldDB" id="A0A8J6BPH3"/>
<dbReference type="Proteomes" id="UP000729402">
    <property type="component" value="Unassembled WGS sequence"/>
</dbReference>
<protein>
    <submittedName>
        <fullName evidence="2">Uncharacterized protein</fullName>
    </submittedName>
</protein>
<comment type="caution">
    <text evidence="2">The sequence shown here is derived from an EMBL/GenBank/DDBJ whole genome shotgun (WGS) entry which is preliminary data.</text>
</comment>
<keyword evidence="3" id="KW-1185">Reference proteome</keyword>
<feature type="compositionally biased region" description="Low complexity" evidence="1">
    <location>
        <begin position="127"/>
        <end position="141"/>
    </location>
</feature>
<name>A0A8J6BPH3_ZIZPA</name>
<reference evidence="2" key="2">
    <citation type="submission" date="2021-02" db="EMBL/GenBank/DDBJ databases">
        <authorList>
            <person name="Kimball J.A."/>
            <person name="Haas M.W."/>
            <person name="Macchietto M."/>
            <person name="Kono T."/>
            <person name="Duquette J."/>
            <person name="Shao M."/>
        </authorList>
    </citation>
    <scope>NUCLEOTIDE SEQUENCE</scope>
    <source>
        <tissue evidence="2">Fresh leaf tissue</tissue>
    </source>
</reference>
<reference evidence="2" key="1">
    <citation type="journal article" date="2021" name="bioRxiv">
        <title>Whole Genome Assembly and Annotation of Northern Wild Rice, Zizania palustris L., Supports a Whole Genome Duplication in the Zizania Genus.</title>
        <authorList>
            <person name="Haas M."/>
            <person name="Kono T."/>
            <person name="Macchietto M."/>
            <person name="Millas R."/>
            <person name="McGilp L."/>
            <person name="Shao M."/>
            <person name="Duquette J."/>
            <person name="Hirsch C.N."/>
            <person name="Kimball J."/>
        </authorList>
    </citation>
    <scope>NUCLEOTIDE SEQUENCE</scope>
    <source>
        <tissue evidence="2">Fresh leaf tissue</tissue>
    </source>
</reference>
<feature type="region of interest" description="Disordered" evidence="1">
    <location>
        <begin position="111"/>
        <end position="204"/>
    </location>
</feature>
<sequence length="217" mass="20869">MGKNPCPYPIPAGTVYPRVYSFTREQKNSNVMQTIQSSKTYIPDCDADDGVGLADGVGLGGRQRGARWRSVWVSGARWRRDRGRSSNGGAGLDGRRCWLDVAGSGSMIGGAGSASGGAGSTAGGVGSTADDAGSASGDAGSASGGAGSTSGGAGSTAGGVGSASGGAGSMAGGAGSTAGGASSMAGNGGTAAEGIHGREQDGTWDFGRFMGEWVTAG</sequence>
<dbReference type="EMBL" id="JAAALK010000080">
    <property type="protein sequence ID" value="KAG8091424.1"/>
    <property type="molecule type" value="Genomic_DNA"/>
</dbReference>